<dbReference type="GO" id="GO:0005634">
    <property type="term" value="C:nucleus"/>
    <property type="evidence" value="ECO:0007669"/>
    <property type="project" value="TreeGrafter"/>
</dbReference>
<comment type="caution">
    <text evidence="6">The sequence shown here is derived from an EMBL/GenBank/DDBJ whole genome shotgun (WGS) entry which is preliminary data.</text>
</comment>
<dbReference type="SUPFAM" id="SSF56112">
    <property type="entry name" value="Protein kinase-like (PK-like)"/>
    <property type="match status" value="1"/>
</dbReference>
<evidence type="ECO:0000313" key="7">
    <source>
        <dbReference type="Proteomes" id="UP000654075"/>
    </source>
</evidence>
<dbReference type="GO" id="GO:0044773">
    <property type="term" value="P:mitotic DNA damage checkpoint signaling"/>
    <property type="evidence" value="ECO:0007669"/>
    <property type="project" value="TreeGrafter"/>
</dbReference>
<feature type="compositionally biased region" description="Basic and acidic residues" evidence="4">
    <location>
        <begin position="150"/>
        <end position="166"/>
    </location>
</feature>
<feature type="compositionally biased region" description="Polar residues" evidence="4">
    <location>
        <begin position="340"/>
        <end position="351"/>
    </location>
</feature>
<dbReference type="InterPro" id="IPR011009">
    <property type="entry name" value="Kinase-like_dom_sf"/>
</dbReference>
<feature type="compositionally biased region" description="Low complexity" evidence="4">
    <location>
        <begin position="352"/>
        <end position="364"/>
    </location>
</feature>
<dbReference type="InterPro" id="IPR000719">
    <property type="entry name" value="Prot_kinase_dom"/>
</dbReference>
<proteinExistence type="predicted"/>
<reference evidence="6" key="1">
    <citation type="submission" date="2021-02" db="EMBL/GenBank/DDBJ databases">
        <authorList>
            <person name="Dougan E. K."/>
            <person name="Rhodes N."/>
            <person name="Thang M."/>
            <person name="Chan C."/>
        </authorList>
    </citation>
    <scope>NUCLEOTIDE SEQUENCE</scope>
</reference>
<dbReference type="OrthoDB" id="441293at2759"/>
<evidence type="ECO:0000256" key="1">
    <source>
        <dbReference type="ARBA" id="ARBA00022741"/>
    </source>
</evidence>
<dbReference type="Proteomes" id="UP000654075">
    <property type="component" value="Unassembled WGS sequence"/>
</dbReference>
<name>A0A813HCE1_POLGL</name>
<feature type="region of interest" description="Disordered" evidence="4">
    <location>
        <begin position="747"/>
        <end position="784"/>
    </location>
</feature>
<keyword evidence="1 3" id="KW-0547">Nucleotide-binding</keyword>
<dbReference type="AlphaFoldDB" id="A0A813HCE1"/>
<dbReference type="GO" id="GO:0005524">
    <property type="term" value="F:ATP binding"/>
    <property type="evidence" value="ECO:0007669"/>
    <property type="project" value="UniProtKB-UniRule"/>
</dbReference>
<dbReference type="InterPro" id="IPR008271">
    <property type="entry name" value="Ser/Thr_kinase_AS"/>
</dbReference>
<feature type="region of interest" description="Disordered" evidence="4">
    <location>
        <begin position="319"/>
        <end position="370"/>
    </location>
</feature>
<sequence>MRIIGGGQFGTVFQSMVQLSDQSNLQVAIKQIPKQTNIKDRCVFFDVFSEIVCMDSVRFEDHVCHIYDYGVDESGYWIVLKWYNSTLKKWRDSLAGSMNDNLPVLLAVFKQILKAIRILHKKDIVHYDLKCDNIMIELNKPHGAPGASEDAPHSTEHEEPKSSSHDELVPRIALVDFGESRRFGASDELDLRNRGTELVKAPEMLDLDWVGRKDSKAFDRRKRVGTNKSADMWSVGCLFFELFTGRFLFQDYDFASHWACTTGKDGGDVLNEVNERRLGGKGPLVEFLRYLLAPSPERRPNIEAALKKFESAAAEALRGTGREVASDPCTPRDSLGHRNSGFSTPDSPRSVAQSIGGSSAGAARSGKDSVRPDRPLVCAAAGYEESYFAQVLSNLCVLEVSDEELSGVDGLGSGAWGALKSRLGQHAWSHVIDFRLQGAGQLPFQLDVPHVMRLPWSSTSRGAEEFVYFLPAIFDFLRHAAILRGIVLFVDGHSKGAETGMLGAGNGDLGSCRGAREGGRGGLAMAAILALVAETYHMGVYAALSYLSSQLLVAALRPDATAALARWQDLDRRSAWARCEDAVRVSCLCGSCCWFVPAAWLTPPPPASGEARSGRACTVEKVSCCCTFASISSGTQASRCPTPGCCESYTRWLTARCGISIPSLRWLWLPAGMTATDCNSGPGGGLLARGIAAQAEPLTEVECSRSQRFRCRSCKVLTHAEVTDAEGNRTTALVTSYELLRSSYATSGNENEDRFPSAIAASSSRQSGRDGGMSGRSLRSAVRNRRPPQRLPWVSLAEVALPLAQPGIKELL</sequence>
<dbReference type="PANTHER" id="PTHR44167:SF30">
    <property type="entry name" value="PHOSPHORYLASE KINASE"/>
    <property type="match status" value="1"/>
</dbReference>
<dbReference type="PROSITE" id="PS00107">
    <property type="entry name" value="PROTEIN_KINASE_ATP"/>
    <property type="match status" value="1"/>
</dbReference>
<dbReference type="Pfam" id="PF00069">
    <property type="entry name" value="Pkinase"/>
    <property type="match status" value="1"/>
</dbReference>
<dbReference type="Gene3D" id="3.30.200.20">
    <property type="entry name" value="Phosphorylase Kinase, domain 1"/>
    <property type="match status" value="1"/>
</dbReference>
<feature type="region of interest" description="Disordered" evidence="4">
    <location>
        <begin position="142"/>
        <end position="166"/>
    </location>
</feature>
<dbReference type="GO" id="GO:0004674">
    <property type="term" value="F:protein serine/threonine kinase activity"/>
    <property type="evidence" value="ECO:0007669"/>
    <property type="project" value="TreeGrafter"/>
</dbReference>
<dbReference type="InterPro" id="IPR017441">
    <property type="entry name" value="Protein_kinase_ATP_BS"/>
</dbReference>
<dbReference type="PROSITE" id="PS50011">
    <property type="entry name" value="PROTEIN_KINASE_DOM"/>
    <property type="match status" value="1"/>
</dbReference>
<dbReference type="CDD" id="cd00180">
    <property type="entry name" value="PKc"/>
    <property type="match status" value="1"/>
</dbReference>
<gene>
    <name evidence="6" type="ORF">PGLA1383_LOCUS51458</name>
</gene>
<organism evidence="6 7">
    <name type="scientific">Polarella glacialis</name>
    <name type="common">Dinoflagellate</name>
    <dbReference type="NCBI Taxonomy" id="89957"/>
    <lineage>
        <taxon>Eukaryota</taxon>
        <taxon>Sar</taxon>
        <taxon>Alveolata</taxon>
        <taxon>Dinophyceae</taxon>
        <taxon>Suessiales</taxon>
        <taxon>Suessiaceae</taxon>
        <taxon>Polarella</taxon>
    </lineage>
</organism>
<feature type="domain" description="Protein kinase" evidence="5">
    <location>
        <begin position="1"/>
        <end position="317"/>
    </location>
</feature>
<evidence type="ECO:0000256" key="4">
    <source>
        <dbReference type="SAM" id="MobiDB-lite"/>
    </source>
</evidence>
<dbReference type="Gene3D" id="1.10.510.10">
    <property type="entry name" value="Transferase(Phosphotransferase) domain 1"/>
    <property type="match status" value="1"/>
</dbReference>
<keyword evidence="2 3" id="KW-0067">ATP-binding</keyword>
<accession>A0A813HCE1</accession>
<evidence type="ECO:0000256" key="2">
    <source>
        <dbReference type="ARBA" id="ARBA00022840"/>
    </source>
</evidence>
<dbReference type="EMBL" id="CAJNNV010031366">
    <property type="protein sequence ID" value="CAE8635885.1"/>
    <property type="molecule type" value="Genomic_DNA"/>
</dbReference>
<evidence type="ECO:0000259" key="5">
    <source>
        <dbReference type="PROSITE" id="PS50011"/>
    </source>
</evidence>
<keyword evidence="7" id="KW-1185">Reference proteome</keyword>
<evidence type="ECO:0000313" key="6">
    <source>
        <dbReference type="EMBL" id="CAE8635885.1"/>
    </source>
</evidence>
<protein>
    <recommendedName>
        <fullName evidence="5">Protein kinase domain-containing protein</fullName>
    </recommendedName>
</protein>
<evidence type="ECO:0000256" key="3">
    <source>
        <dbReference type="PROSITE-ProRule" id="PRU10141"/>
    </source>
</evidence>
<dbReference type="PROSITE" id="PS00108">
    <property type="entry name" value="PROTEIN_KINASE_ST"/>
    <property type="match status" value="1"/>
</dbReference>
<feature type="binding site" evidence="3">
    <location>
        <position position="30"/>
    </location>
    <ligand>
        <name>ATP</name>
        <dbReference type="ChEBI" id="CHEBI:30616"/>
    </ligand>
</feature>
<dbReference type="SMART" id="SM00220">
    <property type="entry name" value="S_TKc"/>
    <property type="match status" value="1"/>
</dbReference>
<dbReference type="PANTHER" id="PTHR44167">
    <property type="entry name" value="OVARIAN-SPECIFIC SERINE/THREONINE-PROTEIN KINASE LOK-RELATED"/>
    <property type="match status" value="1"/>
</dbReference>